<reference evidence="2" key="2">
    <citation type="journal article" date="2015" name="Fish Shellfish Immunol.">
        <title>Early steps in the European eel (Anguilla anguilla)-Vibrio vulnificus interaction in the gills: Role of the RtxA13 toxin.</title>
        <authorList>
            <person name="Callol A."/>
            <person name="Pajuelo D."/>
            <person name="Ebbesson L."/>
            <person name="Teles M."/>
            <person name="MacKenzie S."/>
            <person name="Amaro C."/>
        </authorList>
    </citation>
    <scope>NUCLEOTIDE SEQUENCE</scope>
</reference>
<accession>A0A0E9P9J8</accession>
<dbReference type="EMBL" id="GBXM01107378">
    <property type="protein sequence ID" value="JAH01199.1"/>
    <property type="molecule type" value="Transcribed_RNA"/>
</dbReference>
<feature type="compositionally biased region" description="Basic residues" evidence="1">
    <location>
        <begin position="9"/>
        <end position="26"/>
    </location>
</feature>
<organism evidence="2">
    <name type="scientific">Anguilla anguilla</name>
    <name type="common">European freshwater eel</name>
    <name type="synonym">Muraena anguilla</name>
    <dbReference type="NCBI Taxonomy" id="7936"/>
    <lineage>
        <taxon>Eukaryota</taxon>
        <taxon>Metazoa</taxon>
        <taxon>Chordata</taxon>
        <taxon>Craniata</taxon>
        <taxon>Vertebrata</taxon>
        <taxon>Euteleostomi</taxon>
        <taxon>Actinopterygii</taxon>
        <taxon>Neopterygii</taxon>
        <taxon>Teleostei</taxon>
        <taxon>Anguilliformes</taxon>
        <taxon>Anguillidae</taxon>
        <taxon>Anguilla</taxon>
    </lineage>
</organism>
<evidence type="ECO:0000256" key="1">
    <source>
        <dbReference type="SAM" id="MobiDB-lite"/>
    </source>
</evidence>
<evidence type="ECO:0000313" key="2">
    <source>
        <dbReference type="EMBL" id="JAH01199.1"/>
    </source>
</evidence>
<sequence length="26" mass="3280">MYLENNLLNRKRKSLFTNQTRKRNLQ</sequence>
<proteinExistence type="predicted"/>
<dbReference type="EMBL" id="GBXM01107489">
    <property type="protein sequence ID" value="JAH01088.1"/>
    <property type="molecule type" value="Transcribed_RNA"/>
</dbReference>
<reference evidence="2" key="1">
    <citation type="submission" date="2014-11" db="EMBL/GenBank/DDBJ databases">
        <authorList>
            <person name="Amaro Gonzalez C."/>
        </authorList>
    </citation>
    <scope>NUCLEOTIDE SEQUENCE</scope>
</reference>
<feature type="region of interest" description="Disordered" evidence="1">
    <location>
        <begin position="1"/>
        <end position="26"/>
    </location>
</feature>
<protein>
    <submittedName>
        <fullName evidence="2">Uncharacterized protein</fullName>
    </submittedName>
</protein>
<dbReference type="AlphaFoldDB" id="A0A0E9P9J8"/>
<name>A0A0E9P9J8_ANGAN</name>